<feature type="transmembrane region" description="Helical" evidence="1">
    <location>
        <begin position="164"/>
        <end position="189"/>
    </location>
</feature>
<evidence type="ECO:0008006" key="4">
    <source>
        <dbReference type="Google" id="ProtNLM"/>
    </source>
</evidence>
<sequence length="311" mass="34889">MKEGVIQDYYSAIGIIKIILPFLIIIEILKYFNLIIEISIVVYPLTSLLNLPVEFGMVLLLGLLTGVYGGVSSFFLLINPETVTTAEVTTLASFILISHALPIEAKISSYLGVEYWKIILFRIISAIIFSSLLTSIFSFFNLFQEKISVINIITVMGENSIQNILIGPFILCLEIGVIIILLHRLVFILKKWGVIVYLEKSLSPITRILKINKDISFSLLIGVLLGISYGGALLKKDFQEKSNISKEDKKKSIYFLNLMHSIIEDTVLVLLIGANIFIVVIGRLLFSISVLLMLNLYWTHSIQKNPTKSSN</sequence>
<dbReference type="RefSeq" id="WP_202775540.1">
    <property type="nucleotide sequence ID" value="NZ_CAHJWF010000192.1"/>
</dbReference>
<keyword evidence="1" id="KW-1133">Transmembrane helix</keyword>
<gene>
    <name evidence="2" type="ORF">AZO1586I_719</name>
</gene>
<proteinExistence type="predicted"/>
<feature type="transmembrane region" description="Helical" evidence="1">
    <location>
        <begin position="280"/>
        <end position="298"/>
    </location>
</feature>
<comment type="caution">
    <text evidence="2">The sequence shown here is derived from an EMBL/GenBank/DDBJ whole genome shotgun (WGS) entry which is preliminary data.</text>
</comment>
<feature type="transmembrane region" description="Helical" evidence="1">
    <location>
        <begin position="215"/>
        <end position="234"/>
    </location>
</feature>
<dbReference type="EMBL" id="CAHJWF010000192">
    <property type="protein sequence ID" value="CAB5500905.1"/>
    <property type="molecule type" value="Genomic_DNA"/>
</dbReference>
<reference evidence="2 3" key="1">
    <citation type="submission" date="2020-05" db="EMBL/GenBank/DDBJ databases">
        <authorList>
            <person name="Petersen J."/>
            <person name="Sayavedra L."/>
        </authorList>
    </citation>
    <scope>NUCLEOTIDE SEQUENCE [LARGE SCALE GENOMIC DNA]</scope>
    <source>
        <strain evidence="2">B azoricus SOX ET2 1586I</strain>
    </source>
</reference>
<feature type="transmembrane region" description="Helical" evidence="1">
    <location>
        <begin position="58"/>
        <end position="78"/>
    </location>
</feature>
<organism evidence="2 3">
    <name type="scientific">Bathymodiolus thermophilus thioautotrophic gill symbiont</name>
    <dbReference type="NCBI Taxonomy" id="2360"/>
    <lineage>
        <taxon>Bacteria</taxon>
        <taxon>Pseudomonadati</taxon>
        <taxon>Pseudomonadota</taxon>
        <taxon>Gammaproteobacteria</taxon>
        <taxon>sulfur-oxidizing symbionts</taxon>
    </lineage>
</organism>
<protein>
    <recommendedName>
        <fullName evidence="4">Nucleoside recognition protein</fullName>
    </recommendedName>
</protein>
<evidence type="ECO:0000313" key="2">
    <source>
        <dbReference type="EMBL" id="CAB5500905.1"/>
    </source>
</evidence>
<keyword evidence="1" id="KW-0812">Transmembrane</keyword>
<keyword evidence="3" id="KW-1185">Reference proteome</keyword>
<feature type="transmembrane region" description="Helical" evidence="1">
    <location>
        <begin position="254"/>
        <end position="274"/>
    </location>
</feature>
<name>A0ABM8M705_9GAMM</name>
<dbReference type="Proteomes" id="UP000626656">
    <property type="component" value="Unassembled WGS sequence"/>
</dbReference>
<feature type="transmembrane region" description="Helical" evidence="1">
    <location>
        <begin position="119"/>
        <end position="143"/>
    </location>
</feature>
<evidence type="ECO:0000256" key="1">
    <source>
        <dbReference type="SAM" id="Phobius"/>
    </source>
</evidence>
<accession>A0ABM8M705</accession>
<feature type="transmembrane region" description="Helical" evidence="1">
    <location>
        <begin position="9"/>
        <end position="26"/>
    </location>
</feature>
<evidence type="ECO:0000313" key="3">
    <source>
        <dbReference type="Proteomes" id="UP000626656"/>
    </source>
</evidence>
<keyword evidence="1" id="KW-0472">Membrane</keyword>